<name>A0ABU3GMJ9_9SPHI</name>
<accession>A0ABU3GMJ9</accession>
<evidence type="ECO:0000313" key="3">
    <source>
        <dbReference type="Proteomes" id="UP001258315"/>
    </source>
</evidence>
<keyword evidence="2" id="KW-0808">Transferase</keyword>
<feature type="compositionally biased region" description="Basic and acidic residues" evidence="1">
    <location>
        <begin position="34"/>
        <end position="44"/>
    </location>
</feature>
<sequence>MKTAQKNANEVAATAAKGNDTTNKTTNRPSLTGKEAKEDEKAADQKPAQTPPAESNPAAEVKTGSTATVDNQPANIAPFTTGQGIDETQKPEPAKPEEAVKEAVKFEPQKFALNLEQTLKSVTDLHRLSVQRLALIARIKTLEDFEVQLQEENDELESNPYQGCKLIIEDDKRRQFVTNTPNLIRMVSQFIFDACHEKLADIEANIVFPNA</sequence>
<gene>
    <name evidence="2" type="ORF">QE417_000082</name>
</gene>
<feature type="region of interest" description="Disordered" evidence="1">
    <location>
        <begin position="1"/>
        <end position="95"/>
    </location>
</feature>
<dbReference type="EMBL" id="JAVLVU010000001">
    <property type="protein sequence ID" value="MDT3401010.1"/>
    <property type="molecule type" value="Genomic_DNA"/>
</dbReference>
<feature type="compositionally biased region" description="Polar residues" evidence="1">
    <location>
        <begin position="19"/>
        <end position="30"/>
    </location>
</feature>
<feature type="compositionally biased region" description="Polar residues" evidence="1">
    <location>
        <begin position="63"/>
        <end position="83"/>
    </location>
</feature>
<keyword evidence="2" id="KW-0418">Kinase</keyword>
<protein>
    <submittedName>
        <fullName evidence="2">Chemotaxis protein histidine kinase CheA</fullName>
    </submittedName>
</protein>
<evidence type="ECO:0000313" key="2">
    <source>
        <dbReference type="EMBL" id="MDT3401010.1"/>
    </source>
</evidence>
<evidence type="ECO:0000256" key="1">
    <source>
        <dbReference type="SAM" id="MobiDB-lite"/>
    </source>
</evidence>
<dbReference type="RefSeq" id="WP_311946789.1">
    <property type="nucleotide sequence ID" value="NZ_JAVLVU010000001.1"/>
</dbReference>
<dbReference type="GO" id="GO:0016301">
    <property type="term" value="F:kinase activity"/>
    <property type="evidence" value="ECO:0007669"/>
    <property type="project" value="UniProtKB-KW"/>
</dbReference>
<proteinExistence type="predicted"/>
<dbReference type="Proteomes" id="UP001258315">
    <property type="component" value="Unassembled WGS sequence"/>
</dbReference>
<keyword evidence="3" id="KW-1185">Reference proteome</keyword>
<organism evidence="2 3">
    <name type="scientific">Mucilaginibacter terrae</name>
    <dbReference type="NCBI Taxonomy" id="1955052"/>
    <lineage>
        <taxon>Bacteria</taxon>
        <taxon>Pseudomonadati</taxon>
        <taxon>Bacteroidota</taxon>
        <taxon>Sphingobacteriia</taxon>
        <taxon>Sphingobacteriales</taxon>
        <taxon>Sphingobacteriaceae</taxon>
        <taxon>Mucilaginibacter</taxon>
    </lineage>
</organism>
<comment type="caution">
    <text evidence="2">The sequence shown here is derived from an EMBL/GenBank/DDBJ whole genome shotgun (WGS) entry which is preliminary data.</text>
</comment>
<reference evidence="3" key="1">
    <citation type="submission" date="2023-07" db="EMBL/GenBank/DDBJ databases">
        <title>Functional and genomic diversity of the sorghum phyllosphere microbiome.</title>
        <authorList>
            <person name="Shade A."/>
        </authorList>
    </citation>
    <scope>NUCLEOTIDE SEQUENCE [LARGE SCALE GENOMIC DNA]</scope>
    <source>
        <strain evidence="3">SORGH_AS_0422</strain>
    </source>
</reference>